<evidence type="ECO:0000256" key="4">
    <source>
        <dbReference type="ARBA" id="ARBA00022989"/>
    </source>
</evidence>
<comment type="similarity">
    <text evidence="2">Belongs to the autoinducer-2 exporter (AI-2E) (TC 2.A.86) family.</text>
</comment>
<dbReference type="PANTHER" id="PTHR21716">
    <property type="entry name" value="TRANSMEMBRANE PROTEIN"/>
    <property type="match status" value="1"/>
</dbReference>
<keyword evidence="5 6" id="KW-0472">Membrane</keyword>
<keyword evidence="4 6" id="KW-1133">Transmembrane helix</keyword>
<comment type="subcellular location">
    <subcellularLocation>
        <location evidence="1">Membrane</location>
        <topology evidence="1">Multi-pass membrane protein</topology>
    </subcellularLocation>
</comment>
<protein>
    <recommendedName>
        <fullName evidence="9">AI-2E family transporter</fullName>
    </recommendedName>
</protein>
<feature type="transmembrane region" description="Helical" evidence="6">
    <location>
        <begin position="253"/>
        <end position="274"/>
    </location>
</feature>
<evidence type="ECO:0008006" key="9">
    <source>
        <dbReference type="Google" id="ProtNLM"/>
    </source>
</evidence>
<evidence type="ECO:0000256" key="6">
    <source>
        <dbReference type="SAM" id="Phobius"/>
    </source>
</evidence>
<reference evidence="7 8" key="1">
    <citation type="submission" date="2017-09" db="EMBL/GenBank/DDBJ databases">
        <title>Depth-based differentiation of microbial function through sediment-hosted aquifers and enrichment of novel symbionts in the deep terrestrial subsurface.</title>
        <authorList>
            <person name="Probst A.J."/>
            <person name="Ladd B."/>
            <person name="Jarett J.K."/>
            <person name="Geller-Mcgrath D.E."/>
            <person name="Sieber C.M."/>
            <person name="Emerson J.B."/>
            <person name="Anantharaman K."/>
            <person name="Thomas B.C."/>
            <person name="Malmstrom R."/>
            <person name="Stieglmeier M."/>
            <person name="Klingl A."/>
            <person name="Woyke T."/>
            <person name="Ryan C.M."/>
            <person name="Banfield J.F."/>
        </authorList>
    </citation>
    <scope>NUCLEOTIDE SEQUENCE [LARGE SCALE GENOMIC DNA]</scope>
    <source>
        <strain evidence="7">CG11_big_fil_rev_8_21_14_0_20_40_15</strain>
    </source>
</reference>
<feature type="transmembrane region" description="Helical" evidence="6">
    <location>
        <begin position="199"/>
        <end position="219"/>
    </location>
</feature>
<evidence type="ECO:0000313" key="7">
    <source>
        <dbReference type="EMBL" id="PIQ75204.1"/>
    </source>
</evidence>
<feature type="transmembrane region" description="Helical" evidence="6">
    <location>
        <begin position="226"/>
        <end position="247"/>
    </location>
</feature>
<dbReference type="EMBL" id="PCVO01000037">
    <property type="protein sequence ID" value="PIQ75204.1"/>
    <property type="molecule type" value="Genomic_DNA"/>
</dbReference>
<proteinExistence type="inferred from homology"/>
<feature type="transmembrane region" description="Helical" evidence="6">
    <location>
        <begin position="63"/>
        <end position="84"/>
    </location>
</feature>
<evidence type="ECO:0000313" key="8">
    <source>
        <dbReference type="Proteomes" id="UP000229317"/>
    </source>
</evidence>
<dbReference type="Proteomes" id="UP000229317">
    <property type="component" value="Unassembled WGS sequence"/>
</dbReference>
<evidence type="ECO:0000256" key="2">
    <source>
        <dbReference type="ARBA" id="ARBA00009773"/>
    </source>
</evidence>
<gene>
    <name evidence="7" type="ORF">COV84_02545</name>
</gene>
<evidence type="ECO:0000256" key="1">
    <source>
        <dbReference type="ARBA" id="ARBA00004141"/>
    </source>
</evidence>
<name>A0A2H0KUX0_9BACT</name>
<dbReference type="PANTHER" id="PTHR21716:SF62">
    <property type="entry name" value="TRANSPORT PROTEIN YDBI-RELATED"/>
    <property type="match status" value="1"/>
</dbReference>
<comment type="caution">
    <text evidence="7">The sequence shown here is derived from an EMBL/GenBank/DDBJ whole genome shotgun (WGS) entry which is preliminary data.</text>
</comment>
<dbReference type="GO" id="GO:0055085">
    <property type="term" value="P:transmembrane transport"/>
    <property type="evidence" value="ECO:0007669"/>
    <property type="project" value="TreeGrafter"/>
</dbReference>
<keyword evidence="3 6" id="KW-0812">Transmembrane</keyword>
<sequence>MENKQTIEISTSTILKGLAIILGLVLVYLLRNILVMLFLAVIIAASVDSPIDWLVRHKIRRGIAVAMIYVLLIAIFGFVIYLIVPPLAKEVVSLASNLPDYIAGAQSRLQWLGGEFSQQNLKDLLLNFGQQLSSSAGNIFAATVNVFGGILSALLVLIISIYLAAREQGVKKFVLSLVSPKNEVYAASLVDRILSKLGAWMRGQIILMVIIGILVFIGLTLLKIKFALTLALLAALLEIIPIIGPILSAVPGILFALLQSFGLAVLVAVFYYVIQELEKYLVVPLVMKKAVGLNPISVLVAVLVGLELEGIIGAVIAIPIAAIISIIFHDYMDSRKKAA</sequence>
<evidence type="ECO:0000256" key="3">
    <source>
        <dbReference type="ARBA" id="ARBA00022692"/>
    </source>
</evidence>
<dbReference type="AlphaFoldDB" id="A0A2H0KUX0"/>
<evidence type="ECO:0000256" key="5">
    <source>
        <dbReference type="ARBA" id="ARBA00023136"/>
    </source>
</evidence>
<dbReference type="Pfam" id="PF01594">
    <property type="entry name" value="AI-2E_transport"/>
    <property type="match status" value="1"/>
</dbReference>
<accession>A0A2H0KUX0</accession>
<feature type="transmembrane region" description="Helical" evidence="6">
    <location>
        <begin position="139"/>
        <end position="165"/>
    </location>
</feature>
<organism evidence="7 8">
    <name type="scientific">Candidatus Portnoybacteria bacterium CG11_big_fil_rev_8_21_14_0_20_40_15</name>
    <dbReference type="NCBI Taxonomy" id="1974817"/>
    <lineage>
        <taxon>Bacteria</taxon>
        <taxon>Candidatus Portnoyibacteriota</taxon>
    </lineage>
</organism>
<dbReference type="GO" id="GO:0016020">
    <property type="term" value="C:membrane"/>
    <property type="evidence" value="ECO:0007669"/>
    <property type="project" value="UniProtKB-SubCell"/>
</dbReference>
<dbReference type="InterPro" id="IPR002549">
    <property type="entry name" value="AI-2E-like"/>
</dbReference>
<feature type="transmembrane region" description="Helical" evidence="6">
    <location>
        <begin position="310"/>
        <end position="328"/>
    </location>
</feature>